<keyword evidence="4" id="KW-0234">DNA repair</keyword>
<evidence type="ECO:0000313" key="11">
    <source>
        <dbReference type="Proteomes" id="UP001595075"/>
    </source>
</evidence>
<feature type="region of interest" description="Disordered" evidence="6">
    <location>
        <begin position="949"/>
        <end position="981"/>
    </location>
</feature>
<comment type="subcellular location">
    <subcellularLocation>
        <location evidence="1">Nucleus</location>
    </subcellularLocation>
</comment>
<organism evidence="10 11">
    <name type="scientific">Oculimacula yallundae</name>
    <dbReference type="NCBI Taxonomy" id="86028"/>
    <lineage>
        <taxon>Eukaryota</taxon>
        <taxon>Fungi</taxon>
        <taxon>Dikarya</taxon>
        <taxon>Ascomycota</taxon>
        <taxon>Pezizomycotina</taxon>
        <taxon>Leotiomycetes</taxon>
        <taxon>Helotiales</taxon>
        <taxon>Ploettnerulaceae</taxon>
        <taxon>Oculimacula</taxon>
    </lineage>
</organism>
<dbReference type="Pfam" id="PF10404">
    <property type="entry name" value="BHD_2"/>
    <property type="match status" value="1"/>
</dbReference>
<feature type="compositionally biased region" description="Low complexity" evidence="6">
    <location>
        <begin position="1073"/>
        <end position="1083"/>
    </location>
</feature>
<dbReference type="Pfam" id="PF10403">
    <property type="entry name" value="BHD_1"/>
    <property type="match status" value="1"/>
</dbReference>
<dbReference type="Pfam" id="PF03835">
    <property type="entry name" value="Rad4"/>
    <property type="match status" value="1"/>
</dbReference>
<dbReference type="SMART" id="SM01032">
    <property type="entry name" value="BHD_3"/>
    <property type="match status" value="1"/>
</dbReference>
<protein>
    <recommendedName>
        <fullName evidence="12">DNA repair protein rhp42</fullName>
    </recommendedName>
</protein>
<dbReference type="InterPro" id="IPR038765">
    <property type="entry name" value="Papain-like_cys_pep_sf"/>
</dbReference>
<feature type="compositionally biased region" description="Basic and acidic residues" evidence="6">
    <location>
        <begin position="1126"/>
        <end position="1138"/>
    </location>
</feature>
<feature type="compositionally biased region" description="Basic residues" evidence="6">
    <location>
        <begin position="1093"/>
        <end position="1106"/>
    </location>
</feature>
<evidence type="ECO:0000256" key="1">
    <source>
        <dbReference type="ARBA" id="ARBA00004123"/>
    </source>
</evidence>
<feature type="compositionally biased region" description="Acidic residues" evidence="6">
    <location>
        <begin position="455"/>
        <end position="467"/>
    </location>
</feature>
<dbReference type="SMART" id="SM01031">
    <property type="entry name" value="BHD_2"/>
    <property type="match status" value="1"/>
</dbReference>
<evidence type="ECO:0008006" key="12">
    <source>
        <dbReference type="Google" id="ProtNLM"/>
    </source>
</evidence>
<evidence type="ECO:0000256" key="2">
    <source>
        <dbReference type="ARBA" id="ARBA00009525"/>
    </source>
</evidence>
<evidence type="ECO:0000313" key="10">
    <source>
        <dbReference type="EMBL" id="KAL2070510.1"/>
    </source>
</evidence>
<feature type="compositionally biased region" description="Acidic residues" evidence="6">
    <location>
        <begin position="70"/>
        <end position="87"/>
    </location>
</feature>
<feature type="region of interest" description="Disordered" evidence="6">
    <location>
        <begin position="898"/>
        <end position="932"/>
    </location>
</feature>
<feature type="compositionally biased region" description="Basic residues" evidence="6">
    <location>
        <begin position="1"/>
        <end position="10"/>
    </location>
</feature>
<accession>A0ABR4CL34</accession>
<dbReference type="InterPro" id="IPR036985">
    <property type="entry name" value="Transglutaminase-like_sf"/>
</dbReference>
<feature type="compositionally biased region" description="Basic and acidic residues" evidence="6">
    <location>
        <begin position="55"/>
        <end position="64"/>
    </location>
</feature>
<dbReference type="Gene3D" id="3.30.70.2460">
    <property type="entry name" value="Rad4, beta-hairpin domain BHD3"/>
    <property type="match status" value="1"/>
</dbReference>
<dbReference type="InterPro" id="IPR018326">
    <property type="entry name" value="Rad4_beta-hairpin_dom1"/>
</dbReference>
<feature type="region of interest" description="Disordered" evidence="6">
    <location>
        <begin position="380"/>
        <end position="467"/>
    </location>
</feature>
<dbReference type="Pfam" id="PF10405">
    <property type="entry name" value="BHD_3"/>
    <property type="match status" value="1"/>
</dbReference>
<dbReference type="InterPro" id="IPR018325">
    <property type="entry name" value="Rad4/PNGase_transGLS-fold"/>
</dbReference>
<dbReference type="Gene3D" id="2.20.20.110">
    <property type="entry name" value="Rad4, beta-hairpin domain BHD1"/>
    <property type="match status" value="1"/>
</dbReference>
<feature type="compositionally biased region" description="Acidic residues" evidence="6">
    <location>
        <begin position="994"/>
        <end position="1003"/>
    </location>
</feature>
<dbReference type="Gene3D" id="3.90.260.10">
    <property type="entry name" value="Transglutaminase-like"/>
    <property type="match status" value="1"/>
</dbReference>
<evidence type="ECO:0000256" key="3">
    <source>
        <dbReference type="ARBA" id="ARBA00022763"/>
    </source>
</evidence>
<dbReference type="EMBL" id="JAZHXI010000006">
    <property type="protein sequence ID" value="KAL2070510.1"/>
    <property type="molecule type" value="Genomic_DNA"/>
</dbReference>
<feature type="region of interest" description="Disordered" evidence="6">
    <location>
        <begin position="994"/>
        <end position="1147"/>
    </location>
</feature>
<gene>
    <name evidence="10" type="ORF">VTL71DRAFT_13536</name>
</gene>
<proteinExistence type="inferred from homology"/>
<evidence type="ECO:0000259" key="9">
    <source>
        <dbReference type="SMART" id="SM01032"/>
    </source>
</evidence>
<feature type="compositionally biased region" description="Basic and acidic residues" evidence="6">
    <location>
        <begin position="214"/>
        <end position="245"/>
    </location>
</feature>
<dbReference type="InterPro" id="IPR042488">
    <property type="entry name" value="Rad4_BHD3_sf"/>
</dbReference>
<evidence type="ECO:0000259" key="7">
    <source>
        <dbReference type="SMART" id="SM01030"/>
    </source>
</evidence>
<keyword evidence="5" id="KW-0539">Nucleus</keyword>
<feature type="domain" description="Rad4 beta-hairpin" evidence="7">
    <location>
        <begin position="636"/>
        <end position="695"/>
    </location>
</feature>
<dbReference type="SUPFAM" id="SSF54001">
    <property type="entry name" value="Cysteine proteinases"/>
    <property type="match status" value="1"/>
</dbReference>
<comment type="caution">
    <text evidence="10">The sequence shown here is derived from an EMBL/GenBank/DDBJ whole genome shotgun (WGS) entry which is preliminary data.</text>
</comment>
<dbReference type="PANTHER" id="PTHR12135">
    <property type="entry name" value="DNA REPAIR PROTEIN XP-C / RAD4"/>
    <property type="match status" value="1"/>
</dbReference>
<keyword evidence="3" id="KW-0227">DNA damage</keyword>
<evidence type="ECO:0000259" key="8">
    <source>
        <dbReference type="SMART" id="SM01031"/>
    </source>
</evidence>
<dbReference type="Proteomes" id="UP001595075">
    <property type="component" value="Unassembled WGS sequence"/>
</dbReference>
<dbReference type="InterPro" id="IPR018327">
    <property type="entry name" value="BHD_2"/>
</dbReference>
<dbReference type="SMART" id="SM01030">
    <property type="entry name" value="BHD_1"/>
    <property type="match status" value="1"/>
</dbReference>
<evidence type="ECO:0000256" key="5">
    <source>
        <dbReference type="ARBA" id="ARBA00023242"/>
    </source>
</evidence>
<keyword evidence="11" id="KW-1185">Reference proteome</keyword>
<comment type="similarity">
    <text evidence="2">Belongs to the XPC family.</text>
</comment>
<dbReference type="InterPro" id="IPR018328">
    <property type="entry name" value="Rad4_beta-hairpin_dom3"/>
</dbReference>
<name>A0ABR4CL34_9HELO</name>
<feature type="compositionally biased region" description="Acidic residues" evidence="6">
    <location>
        <begin position="99"/>
        <end position="113"/>
    </location>
</feature>
<feature type="region of interest" description="Disordered" evidence="6">
    <location>
        <begin position="205"/>
        <end position="255"/>
    </location>
</feature>
<evidence type="ECO:0000256" key="4">
    <source>
        <dbReference type="ARBA" id="ARBA00023204"/>
    </source>
</evidence>
<reference evidence="10 11" key="1">
    <citation type="journal article" date="2024" name="Commun. Biol.">
        <title>Comparative genomic analysis of thermophilic fungi reveals convergent evolutionary adaptations and gene losses.</title>
        <authorList>
            <person name="Steindorff A.S."/>
            <person name="Aguilar-Pontes M.V."/>
            <person name="Robinson A.J."/>
            <person name="Andreopoulos B."/>
            <person name="LaButti K."/>
            <person name="Kuo A."/>
            <person name="Mondo S."/>
            <person name="Riley R."/>
            <person name="Otillar R."/>
            <person name="Haridas S."/>
            <person name="Lipzen A."/>
            <person name="Grimwood J."/>
            <person name="Schmutz J."/>
            <person name="Clum A."/>
            <person name="Reid I.D."/>
            <person name="Moisan M.C."/>
            <person name="Butler G."/>
            <person name="Nguyen T.T.M."/>
            <person name="Dewar K."/>
            <person name="Conant G."/>
            <person name="Drula E."/>
            <person name="Henrissat B."/>
            <person name="Hansel C."/>
            <person name="Singer S."/>
            <person name="Hutchinson M.I."/>
            <person name="de Vries R.P."/>
            <person name="Natvig D.O."/>
            <person name="Powell A.J."/>
            <person name="Tsang A."/>
            <person name="Grigoriev I.V."/>
        </authorList>
    </citation>
    <scope>NUCLEOTIDE SEQUENCE [LARGE SCALE GENOMIC DNA]</scope>
    <source>
        <strain evidence="10 11">CBS 494.80</strain>
    </source>
</reference>
<feature type="compositionally biased region" description="Low complexity" evidence="6">
    <location>
        <begin position="1022"/>
        <end position="1046"/>
    </location>
</feature>
<evidence type="ECO:0000256" key="6">
    <source>
        <dbReference type="SAM" id="MobiDB-lite"/>
    </source>
</evidence>
<feature type="domain" description="Rad4 beta-hairpin" evidence="9">
    <location>
        <begin position="767"/>
        <end position="841"/>
    </location>
</feature>
<feature type="domain" description="Rad4 beta-hairpin" evidence="8">
    <location>
        <begin position="697"/>
        <end position="760"/>
    </location>
</feature>
<dbReference type="PANTHER" id="PTHR12135:SF2">
    <property type="entry name" value="DNA REPAIR PROTEIN RAD34"/>
    <property type="match status" value="1"/>
</dbReference>
<feature type="region of interest" description="Disordered" evidence="6">
    <location>
        <begin position="1"/>
        <end position="134"/>
    </location>
</feature>
<dbReference type="InterPro" id="IPR004583">
    <property type="entry name" value="DNA_repair_Rad4"/>
</dbReference>
<sequence length="1147" mass="128387">MPPFLPRKRFRSDSPEAGPSNAPPRKSGKARVPTSTTPRKPTLFDDLDAGTGSKRSAEHKKALLDKLAASDDDESSLSSLSEEEFEDVPSAKRQKTNEDTDDEDEDIEFEDVETNPVPRSAGPEPSGDLELTLTKDNRVSITNPFGTKKGPSKIERGIRVATHHAHVQFLMYHNAIRNTWCCDKELQDILVKHLSPTVTLEVEKWRRSSGLASESKETKDETPRGKGKGKATDVKGKKTDPRSQRDWGQPAQRLAEGQVNLSSGDPLLRLLRILISYWKQRFRITAPGLRKLGYMSLQRLDEEMKSLREDEHDPERHGERIRNIGEFRDCAKAMEGSRDVGSQLFTALLRGLGLEARLVANLQPVGFGWSQVEEAIEKNPRALKRPKTATATDDTSDDDSSSSEEVTAPSKPTKNGPTKKHKGNAAVKPAKTPKQTTKRKSSRATGLQDAPIDLSDSDEVALESDEESVIDVTPAKRTGKQSLAYDKDLIHPHYWTEVLSPVTNTYIPVDPIVLQIAATNQKTLERFETRGAKSEKAKQVTAYIIGHSSDGTAKDVTTRYLKRHVWPGRTKGSRFPVEKVPIYNRHGKVKRYEQKDWFKQVMSGYSRGSKMYPRTEIDDHEEATDLKPVKAEKKEVEEGKETLQYYKSSPQFVLERHFKREEALLPTAKHVKMFTVKGKGETSTEEKVFLRKDVVNCKTMETWHKEGRAPKLGEQPLKRVPYRAATTNRRRELAEAENASGEKVLQGLYSREQTEWIIPPPIENGVIPKNAFGNIDLYVDSMLPEGAVHIPARGTVKICKRLGIDYAEAVVGFEFGHRMAVPVINGVVVAEEHYDTMMEEWHKDEAERVRKEDEKARKLVLHTWRKMLMGLRIIERVNEEFGAADENADVMNPWVGKKRKTAEDADAESEKRGMEQHDEDIGGGFLPEGFDVEEPADNHRPTFFPVAHEEGDDDEAGGFLVEGHDEPVGPRTGQAYATPQSLEFVTKGGMAPMSEEEDIEMQDAEVTSKSAPKKRGRPSGSANKTAKAKANANAKVPAKRAAAPKKTPAKKPAKTKVPAQEPEQDDDDDDDASPLSSLPPSEQSESEVEEKPKKKRAPAKKARRRATLPPKPTETPRKTPRRQAARKSETALKSHYFENEDDEDDDD</sequence>
<feature type="compositionally biased region" description="Basic and acidic residues" evidence="6">
    <location>
        <begin position="908"/>
        <end position="920"/>
    </location>
</feature>
<feature type="compositionally biased region" description="Acidic residues" evidence="6">
    <location>
        <begin position="1062"/>
        <end position="1072"/>
    </location>
</feature>